<evidence type="ECO:0008006" key="3">
    <source>
        <dbReference type="Google" id="ProtNLM"/>
    </source>
</evidence>
<sequence>MTTYRTADGDMLDAICARHYTDVPLDQAVNVVLAANKGLARLGAVLPEDVVITLPEIAAVEIKPTIQLWED</sequence>
<accession>A0A1D2QMU5</accession>
<dbReference type="Proteomes" id="UP000242502">
    <property type="component" value="Unassembled WGS sequence"/>
</dbReference>
<evidence type="ECO:0000313" key="2">
    <source>
        <dbReference type="Proteomes" id="UP000242502"/>
    </source>
</evidence>
<reference evidence="1 2" key="1">
    <citation type="journal article" date="2016" name="Appl. Environ. Microbiol.">
        <title>Lack of Overt Genome Reduction in the Bryostatin-Producing Bryozoan Symbiont "Candidatus Endobugula sertula".</title>
        <authorList>
            <person name="Miller I.J."/>
            <person name="Vanee N."/>
            <person name="Fong S.S."/>
            <person name="Lim-Fong G.E."/>
            <person name="Kwan J.C."/>
        </authorList>
    </citation>
    <scope>NUCLEOTIDE SEQUENCE [LARGE SCALE GENOMIC DNA]</scope>
    <source>
        <strain evidence="1">AB1-4</strain>
    </source>
</reference>
<evidence type="ECO:0000313" key="1">
    <source>
        <dbReference type="EMBL" id="ODS22892.1"/>
    </source>
</evidence>
<dbReference type="AlphaFoldDB" id="A0A1D2QMU5"/>
<dbReference type="Pfam" id="PF05489">
    <property type="entry name" value="Phage_tail_X"/>
    <property type="match status" value="1"/>
</dbReference>
<name>A0A1D2QMU5_9GAMM</name>
<dbReference type="EMBL" id="MDLC01000047">
    <property type="protein sequence ID" value="ODS22892.1"/>
    <property type="molecule type" value="Genomic_DNA"/>
</dbReference>
<comment type="caution">
    <text evidence="1">The sequence shown here is derived from an EMBL/GenBank/DDBJ whole genome shotgun (WGS) entry which is preliminary data.</text>
</comment>
<organism evidence="1 2">
    <name type="scientific">Candidatus Endobugula sertula</name>
    <name type="common">Bugula neritina bacterial symbiont</name>
    <dbReference type="NCBI Taxonomy" id="62101"/>
    <lineage>
        <taxon>Bacteria</taxon>
        <taxon>Pseudomonadati</taxon>
        <taxon>Pseudomonadota</taxon>
        <taxon>Gammaproteobacteria</taxon>
        <taxon>Cellvibrionales</taxon>
        <taxon>Cellvibrionaceae</taxon>
        <taxon>Candidatus Endobugula</taxon>
    </lineage>
</organism>
<gene>
    <name evidence="1" type="ORF">AB835_11615</name>
</gene>
<protein>
    <recommendedName>
        <fullName evidence="3">Phage tail protein</fullName>
    </recommendedName>
</protein>
<proteinExistence type="predicted"/>
<dbReference type="STRING" id="62101.AB835_11615"/>
<dbReference type="InterPro" id="IPR008861">
    <property type="entry name" value="GpX-like"/>
</dbReference>